<feature type="domain" description="TIR" evidence="5">
    <location>
        <begin position="110"/>
        <end position="253"/>
    </location>
</feature>
<dbReference type="KEGG" id="ntp:CRH09_17675"/>
<dbReference type="AlphaFoldDB" id="A0A291RKE9"/>
<keyword evidence="4" id="KW-0812">Transmembrane</keyword>
<dbReference type="Gene3D" id="2.130.10.10">
    <property type="entry name" value="YVTN repeat-like/Quinoprotein amine dehydrogenase"/>
    <property type="match status" value="2"/>
</dbReference>
<evidence type="ECO:0000256" key="3">
    <source>
        <dbReference type="SAM" id="MobiDB-lite"/>
    </source>
</evidence>
<evidence type="ECO:0000256" key="1">
    <source>
        <dbReference type="ARBA" id="ARBA00022574"/>
    </source>
</evidence>
<feature type="compositionally biased region" description="Low complexity" evidence="3">
    <location>
        <begin position="27"/>
        <end position="38"/>
    </location>
</feature>
<keyword evidence="2" id="KW-0677">Repeat</keyword>
<reference evidence="6 7" key="1">
    <citation type="submission" date="2017-10" db="EMBL/GenBank/DDBJ databases">
        <title>Comparative genomics between pathogenic Norcardia.</title>
        <authorList>
            <person name="Zeng L."/>
        </authorList>
    </citation>
    <scope>NUCLEOTIDE SEQUENCE [LARGE SCALE GENOMIC DNA]</scope>
    <source>
        <strain evidence="6 7">NC_YFY_NT001</strain>
    </source>
</reference>
<evidence type="ECO:0000256" key="2">
    <source>
        <dbReference type="ARBA" id="ARBA00022737"/>
    </source>
</evidence>
<evidence type="ECO:0000256" key="4">
    <source>
        <dbReference type="SAM" id="Phobius"/>
    </source>
</evidence>
<dbReference type="SUPFAM" id="SSF52200">
    <property type="entry name" value="Toll/Interleukin receptor TIR domain"/>
    <property type="match status" value="1"/>
</dbReference>
<sequence>MGAAAGGGRGRAPAQSRYRPAGGGVAPAGAPGAVGTAVPERDPARGREPARATGHRPRGLHLAAGALGLADRSDPGDGNDRTGHRAGLGTFHPCGVECGCATTVFVRPFDVDLFLSYNHDADRALAPAVQRGLTHLAKPWNQPRALRVFRDRTDLAAAHDLTAEIENALRRARFFLLLASPQAAASPWVAKEIAYWQRHRSPETFLIAVTSGVVAWRGSDFDWNVTTALPRSLSGWFAREPIWEDLSFAHDRDKQSLRYGEFRSAVASLAAPVRGVPKQELDSEDVRRHRIATRLARAAVAGLTMLLVGALVLAGVAAVQKNTADRQARLALSRQLAATADSLLPTNVRSALLLAVRAYRIDANPQTLGALLRADTASPALVRYLPAGAAVQTLVGSADGSAIVAGLADGRAEVWKRNRLSQPVFAAALHGAVSGVAVDADGGVMVATDGDSVVLWHADGHLATVALPPGQRADAVAVSPSGAVAAVHSRSAGYETPQSMSIVDAATGTVRVVQPASNAASGTSLVLPTDDEVLMFDPGYGSWERRKLADWSVLASSNLGFGVHQQGGRPSGNGQFLTGSNGSSTIPVWQTTGSTDPDHPALTALADITRASALALSQDGSALAVADGGDIYIAPVAPANAIVPAAPIVGGFDSPTPGPVRAPTVHLHGTPPVTATPLLDFLGDDRNLVSATGSQIALWNLDQVDRLSRTSPTNLGSLDDCNACGDPTVSIAPDDSTAAIVSPANARTIVQPLAGSSHPAANLPGVHGIPLWTTDNRLTLVADKATPSRGTFIDILPGGDGTVPILAADLTIDGTTVLALDDRGDVFAQDTRTGALRHMLPGPLHGTTGDFADGAVDARAGLVVLLGHDGVATVYDVVTHRPPHTVPGHDITHVTFAGNRLLVMRTSGSLEAWDDTGSRPIRTIGGDSNYWQPPIPDHTGTLVARDRLDGTIVLTDIPSGTTLATIPYTSPTHPTKTGFAFSPDGRYLISANINLGTLYTGTLIQRDISPDGLIRDACAAAASEFTDDEWRALVGTSQPHTNSCR</sequence>
<feature type="transmembrane region" description="Helical" evidence="4">
    <location>
        <begin position="295"/>
        <end position="319"/>
    </location>
</feature>
<dbReference type="InterPro" id="IPR000157">
    <property type="entry name" value="TIR_dom"/>
</dbReference>
<dbReference type="SUPFAM" id="SSF63829">
    <property type="entry name" value="Calcium-dependent phosphotriesterase"/>
    <property type="match status" value="1"/>
</dbReference>
<feature type="compositionally biased region" description="Basic and acidic residues" evidence="3">
    <location>
        <begin position="39"/>
        <end position="50"/>
    </location>
</feature>
<dbReference type="SMART" id="SM00255">
    <property type="entry name" value="TIR"/>
    <property type="match status" value="1"/>
</dbReference>
<dbReference type="InterPro" id="IPR015943">
    <property type="entry name" value="WD40/YVTN_repeat-like_dom_sf"/>
</dbReference>
<dbReference type="Pfam" id="PF13676">
    <property type="entry name" value="TIR_2"/>
    <property type="match status" value="1"/>
</dbReference>
<gene>
    <name evidence="6" type="ORF">CRH09_17675</name>
</gene>
<organism evidence="6 7">
    <name type="scientific">Nocardia terpenica</name>
    <dbReference type="NCBI Taxonomy" id="455432"/>
    <lineage>
        <taxon>Bacteria</taxon>
        <taxon>Bacillati</taxon>
        <taxon>Actinomycetota</taxon>
        <taxon>Actinomycetes</taxon>
        <taxon>Mycobacteriales</taxon>
        <taxon>Nocardiaceae</taxon>
        <taxon>Nocardia</taxon>
    </lineage>
</organism>
<protein>
    <recommendedName>
        <fullName evidence="5">TIR domain-containing protein</fullName>
    </recommendedName>
</protein>
<keyword evidence="4" id="KW-0472">Membrane</keyword>
<feature type="compositionally biased region" description="Gly residues" evidence="3">
    <location>
        <begin position="1"/>
        <end position="10"/>
    </location>
</feature>
<feature type="region of interest" description="Disordered" evidence="3">
    <location>
        <begin position="1"/>
        <end position="59"/>
    </location>
</feature>
<dbReference type="Proteomes" id="UP000221961">
    <property type="component" value="Chromosome"/>
</dbReference>
<dbReference type="InterPro" id="IPR036322">
    <property type="entry name" value="WD40_repeat_dom_sf"/>
</dbReference>
<dbReference type="GO" id="GO:0007165">
    <property type="term" value="P:signal transduction"/>
    <property type="evidence" value="ECO:0007669"/>
    <property type="project" value="InterPro"/>
</dbReference>
<evidence type="ECO:0000313" key="6">
    <source>
        <dbReference type="EMBL" id="ATL67749.1"/>
    </source>
</evidence>
<dbReference type="SUPFAM" id="SSF50978">
    <property type="entry name" value="WD40 repeat-like"/>
    <property type="match status" value="1"/>
</dbReference>
<dbReference type="PANTHER" id="PTHR22847:SF637">
    <property type="entry name" value="WD REPEAT DOMAIN 5B"/>
    <property type="match status" value="1"/>
</dbReference>
<dbReference type="Gene3D" id="3.40.50.10140">
    <property type="entry name" value="Toll/interleukin-1 receptor homology (TIR) domain"/>
    <property type="match status" value="1"/>
</dbReference>
<dbReference type="EMBL" id="CP023778">
    <property type="protein sequence ID" value="ATL67749.1"/>
    <property type="molecule type" value="Genomic_DNA"/>
</dbReference>
<keyword evidence="4" id="KW-1133">Transmembrane helix</keyword>
<dbReference type="PANTHER" id="PTHR22847">
    <property type="entry name" value="WD40 REPEAT PROTEIN"/>
    <property type="match status" value="1"/>
</dbReference>
<name>A0A291RKE9_9NOCA</name>
<evidence type="ECO:0000313" key="7">
    <source>
        <dbReference type="Proteomes" id="UP000221961"/>
    </source>
</evidence>
<dbReference type="InterPro" id="IPR035897">
    <property type="entry name" value="Toll_tir_struct_dom_sf"/>
</dbReference>
<proteinExistence type="predicted"/>
<evidence type="ECO:0000259" key="5">
    <source>
        <dbReference type="SMART" id="SM00255"/>
    </source>
</evidence>
<keyword evidence="1" id="KW-0853">WD repeat</keyword>
<accession>A0A291RKE9</accession>